<sequence>MRTLEDFLSTLNSFDGSDTIYNPYKDKSILNNLRVYLEFMDKHAGKRVLLVGEAPGYKGCRITGIPFTSSYQLTNSENPNICRFKDKLVFSKTESENTAKIVWDFLSHERSIPLFWNSFPFHPHLKGKSNSNRAPTSKEIEFGVTILRKLKDIYEPEVIASIGRKGETAIKKAFPDIQVQYIRHPSYGGKRDFLQGMSNIM</sequence>
<dbReference type="SUPFAM" id="SSF52141">
    <property type="entry name" value="Uracil-DNA glycosylase-like"/>
    <property type="match status" value="1"/>
</dbReference>
<dbReference type="Gene3D" id="3.40.470.10">
    <property type="entry name" value="Uracil-DNA glycosylase-like domain"/>
    <property type="match status" value="1"/>
</dbReference>
<reference evidence="2 3" key="1">
    <citation type="submission" date="2022-05" db="EMBL/GenBank/DDBJ databases">
        <authorList>
            <person name="Park J.-S."/>
        </authorList>
    </citation>
    <scope>NUCLEOTIDE SEQUENCE [LARGE SCALE GENOMIC DNA]</scope>
    <source>
        <strain evidence="2 3">2012CJ34-2</strain>
    </source>
</reference>
<gene>
    <name evidence="2" type="ORF">M3P05_16795</name>
</gene>
<comment type="caution">
    <text evidence="2">The sequence shown here is derived from an EMBL/GenBank/DDBJ whole genome shotgun (WGS) entry which is preliminary data.</text>
</comment>
<dbReference type="CDD" id="cd10035">
    <property type="entry name" value="UDG_like"/>
    <property type="match status" value="1"/>
</dbReference>
<evidence type="ECO:0000313" key="2">
    <source>
        <dbReference type="EMBL" id="MCL6271576.1"/>
    </source>
</evidence>
<dbReference type="Pfam" id="PF03167">
    <property type="entry name" value="UDG"/>
    <property type="match status" value="1"/>
</dbReference>
<dbReference type="Proteomes" id="UP001203338">
    <property type="component" value="Unassembled WGS sequence"/>
</dbReference>
<protein>
    <recommendedName>
        <fullName evidence="1">Uracil-DNA glycosylase-like domain-containing protein</fullName>
    </recommendedName>
</protein>
<dbReference type="RefSeq" id="WP_249701204.1">
    <property type="nucleotide sequence ID" value="NZ_JAMFLX010000028.1"/>
</dbReference>
<dbReference type="InterPro" id="IPR005122">
    <property type="entry name" value="Uracil-DNA_glycosylase-like"/>
</dbReference>
<keyword evidence="3" id="KW-1185">Reference proteome</keyword>
<accession>A0ABT0PK08</accession>
<proteinExistence type="predicted"/>
<feature type="domain" description="Uracil-DNA glycosylase-like" evidence="1">
    <location>
        <begin position="46"/>
        <end position="187"/>
    </location>
</feature>
<evidence type="ECO:0000313" key="3">
    <source>
        <dbReference type="Proteomes" id="UP001203338"/>
    </source>
</evidence>
<evidence type="ECO:0000259" key="1">
    <source>
        <dbReference type="Pfam" id="PF03167"/>
    </source>
</evidence>
<name>A0ABT0PK08_9GAMM</name>
<dbReference type="EMBL" id="JAMFLX010000028">
    <property type="protein sequence ID" value="MCL6271576.1"/>
    <property type="molecule type" value="Genomic_DNA"/>
</dbReference>
<organism evidence="2 3">
    <name type="scientific">Parendozoicomonas callyspongiae</name>
    <dbReference type="NCBI Taxonomy" id="2942213"/>
    <lineage>
        <taxon>Bacteria</taxon>
        <taxon>Pseudomonadati</taxon>
        <taxon>Pseudomonadota</taxon>
        <taxon>Gammaproteobacteria</taxon>
        <taxon>Oceanospirillales</taxon>
        <taxon>Endozoicomonadaceae</taxon>
        <taxon>Parendozoicomonas</taxon>
    </lineage>
</organism>
<dbReference type="InterPro" id="IPR036895">
    <property type="entry name" value="Uracil-DNA_glycosylase-like_sf"/>
</dbReference>